<dbReference type="Gene3D" id="3.30.40.220">
    <property type="match status" value="2"/>
</dbReference>
<comment type="caution">
    <text evidence="1">The sequence shown here is derived from an EMBL/GenBank/DDBJ whole genome shotgun (WGS) entry which is preliminary data.</text>
</comment>
<evidence type="ECO:0000313" key="1">
    <source>
        <dbReference type="EMBL" id="CAK9055601.1"/>
    </source>
</evidence>
<dbReference type="EMBL" id="CAXAMN010020047">
    <property type="protein sequence ID" value="CAK9055601.1"/>
    <property type="molecule type" value="Genomic_DNA"/>
</dbReference>
<keyword evidence="2" id="KW-1185">Reference proteome</keyword>
<protein>
    <submittedName>
        <fullName evidence="1">Uncharacterized protein</fullName>
    </submittedName>
</protein>
<gene>
    <name evidence="1" type="ORF">CCMP2556_LOCUS27645</name>
</gene>
<name>A0ABP0MVV7_9DINO</name>
<evidence type="ECO:0000313" key="2">
    <source>
        <dbReference type="Proteomes" id="UP001642484"/>
    </source>
</evidence>
<accession>A0ABP0MVV7</accession>
<sequence length="458" mass="52265">MTSRLLQYVVRSHYLYRARALSTWPPHSLPRTCRASATARTDGDELRRLVEEARTPRQTPRRPPTGSRELGDGTGRWRCCDCGVEKVAADFSFNAGGHVRSYCKACDAVKNREYRQTLRGNAGTLVRGARHRSKLKGWSCNLDTDFILDLILYQEGRCAYSGVQMENLLPHSDWRMSLERVNNTVGYVRENCVLIAAEFNSTEKLSKRVPITSTSGSSQWSLEKVLSFRAERQSSVDLWGLNRLIKAAQERYSSFPRPAILTSTAFQNVKSELEVLEGGFGRFRCSMCGLWKPASGFSLDKSRRTGLRSICKQCDGESKLRHRMTLRGHIQSMLQSARRRHKLGKWHGDFELDLDYVLKMLWWQQGRCFYSGVPLRFGEYNVDWKMSLERLDNGKTYTKGNAVLVALEFNTADHSARAVSPVSGSSQWSRSKVEHVWGSWEGPDRLFEPQIARLAQFE</sequence>
<reference evidence="1 2" key="1">
    <citation type="submission" date="2024-02" db="EMBL/GenBank/DDBJ databases">
        <authorList>
            <person name="Chen Y."/>
            <person name="Shah S."/>
            <person name="Dougan E. K."/>
            <person name="Thang M."/>
            <person name="Chan C."/>
        </authorList>
    </citation>
    <scope>NUCLEOTIDE SEQUENCE [LARGE SCALE GENOMIC DNA]</scope>
</reference>
<dbReference type="Proteomes" id="UP001642484">
    <property type="component" value="Unassembled WGS sequence"/>
</dbReference>
<proteinExistence type="predicted"/>
<organism evidence="1 2">
    <name type="scientific">Durusdinium trenchii</name>
    <dbReference type="NCBI Taxonomy" id="1381693"/>
    <lineage>
        <taxon>Eukaryota</taxon>
        <taxon>Sar</taxon>
        <taxon>Alveolata</taxon>
        <taxon>Dinophyceae</taxon>
        <taxon>Suessiales</taxon>
        <taxon>Symbiodiniaceae</taxon>
        <taxon>Durusdinium</taxon>
    </lineage>
</organism>